<proteinExistence type="predicted"/>
<keyword evidence="1" id="KW-0732">Signal</keyword>
<evidence type="ECO:0000313" key="3">
    <source>
        <dbReference type="WBParaSite" id="nRc.2.0.1.t18494-RA"/>
    </source>
</evidence>
<sequence>MIVSQVGAHLTLVPVLVWRPVLLLWRPSYSGARHTLAPNYNLTVLSHLGVRPYLASVSTWRPSEIGVQCYIKD</sequence>
<evidence type="ECO:0000256" key="1">
    <source>
        <dbReference type="SAM" id="SignalP"/>
    </source>
</evidence>
<accession>A0A915IWN6</accession>
<organism evidence="2 3">
    <name type="scientific">Romanomermis culicivorax</name>
    <name type="common">Nematode worm</name>
    <dbReference type="NCBI Taxonomy" id="13658"/>
    <lineage>
        <taxon>Eukaryota</taxon>
        <taxon>Metazoa</taxon>
        <taxon>Ecdysozoa</taxon>
        <taxon>Nematoda</taxon>
        <taxon>Enoplea</taxon>
        <taxon>Dorylaimia</taxon>
        <taxon>Mermithida</taxon>
        <taxon>Mermithoidea</taxon>
        <taxon>Mermithidae</taxon>
        <taxon>Romanomermis</taxon>
    </lineage>
</organism>
<dbReference type="AlphaFoldDB" id="A0A915IWN6"/>
<name>A0A915IWN6_ROMCU</name>
<evidence type="ECO:0000313" key="2">
    <source>
        <dbReference type="Proteomes" id="UP000887565"/>
    </source>
</evidence>
<protein>
    <submittedName>
        <fullName evidence="3">Secreted protein</fullName>
    </submittedName>
</protein>
<reference evidence="3" key="1">
    <citation type="submission" date="2022-11" db="UniProtKB">
        <authorList>
            <consortium name="WormBaseParasite"/>
        </authorList>
    </citation>
    <scope>IDENTIFICATION</scope>
</reference>
<dbReference type="Proteomes" id="UP000887565">
    <property type="component" value="Unplaced"/>
</dbReference>
<feature type="chain" id="PRO_5038077954" evidence="1">
    <location>
        <begin position="33"/>
        <end position="73"/>
    </location>
</feature>
<keyword evidence="2" id="KW-1185">Reference proteome</keyword>
<dbReference type="WBParaSite" id="nRc.2.0.1.t18494-RA">
    <property type="protein sequence ID" value="nRc.2.0.1.t18494-RA"/>
    <property type="gene ID" value="nRc.2.0.1.g18494"/>
</dbReference>
<feature type="signal peptide" evidence="1">
    <location>
        <begin position="1"/>
        <end position="32"/>
    </location>
</feature>